<dbReference type="STRING" id="323850.Shew_1480"/>
<dbReference type="HOGENOM" id="CLU_122429_0_0_6"/>
<dbReference type="Pfam" id="PF12680">
    <property type="entry name" value="SnoaL_2"/>
    <property type="match status" value="1"/>
</dbReference>
<dbReference type="RefSeq" id="WP_011865279.1">
    <property type="nucleotide sequence ID" value="NC_009092.1"/>
</dbReference>
<protein>
    <recommendedName>
        <fullName evidence="1">SnoaL-like domain-containing protein</fullName>
    </recommendedName>
</protein>
<keyword evidence="3" id="KW-1185">Reference proteome</keyword>
<reference evidence="2 3" key="1">
    <citation type="submission" date="2007-03" db="EMBL/GenBank/DDBJ databases">
        <title>Complete sequence of Shewanella loihica PV-4.</title>
        <authorList>
            <consortium name="US DOE Joint Genome Institute"/>
            <person name="Copeland A."/>
            <person name="Lucas S."/>
            <person name="Lapidus A."/>
            <person name="Barry K."/>
            <person name="Detter J.C."/>
            <person name="Glavina del Rio T."/>
            <person name="Hammon N."/>
            <person name="Israni S."/>
            <person name="Dalin E."/>
            <person name="Tice H."/>
            <person name="Pitluck S."/>
            <person name="Chain P."/>
            <person name="Malfatti S."/>
            <person name="Shin M."/>
            <person name="Vergez L."/>
            <person name="Schmutz J."/>
            <person name="Larimer F."/>
            <person name="Land M."/>
            <person name="Hauser L."/>
            <person name="Kyrpides N."/>
            <person name="Mikhailova N."/>
            <person name="Romine M.F."/>
            <person name="Serres G."/>
            <person name="Fredrickson J."/>
            <person name="Tiedje J."/>
            <person name="Richardson P."/>
        </authorList>
    </citation>
    <scope>NUCLEOTIDE SEQUENCE [LARGE SCALE GENOMIC DNA]</scope>
    <source>
        <strain evidence="3">ATCC BAA-1088 / PV-4</strain>
    </source>
</reference>
<dbReference type="EMBL" id="CP000606">
    <property type="protein sequence ID" value="ABO23347.1"/>
    <property type="molecule type" value="Genomic_DNA"/>
</dbReference>
<organism evidence="2 3">
    <name type="scientific">Shewanella loihica (strain ATCC BAA-1088 / PV-4)</name>
    <dbReference type="NCBI Taxonomy" id="323850"/>
    <lineage>
        <taxon>Bacteria</taxon>
        <taxon>Pseudomonadati</taxon>
        <taxon>Pseudomonadota</taxon>
        <taxon>Gammaproteobacteria</taxon>
        <taxon>Alteromonadales</taxon>
        <taxon>Shewanellaceae</taxon>
        <taxon>Shewanella</taxon>
    </lineage>
</organism>
<dbReference type="SUPFAM" id="SSF54427">
    <property type="entry name" value="NTF2-like"/>
    <property type="match status" value="1"/>
</dbReference>
<dbReference type="InterPro" id="IPR032710">
    <property type="entry name" value="NTF2-like_dom_sf"/>
</dbReference>
<proteinExistence type="predicted"/>
<dbReference type="InterPro" id="IPR037401">
    <property type="entry name" value="SnoaL-like"/>
</dbReference>
<dbReference type="Gene3D" id="3.10.450.50">
    <property type="match status" value="1"/>
</dbReference>
<gene>
    <name evidence="2" type="ordered locus">Shew_1480</name>
</gene>
<name>A3QCZ9_SHELP</name>
<dbReference type="eggNOG" id="COG3631">
    <property type="taxonomic scope" value="Bacteria"/>
</dbReference>
<evidence type="ECO:0000313" key="2">
    <source>
        <dbReference type="EMBL" id="ABO23347.1"/>
    </source>
</evidence>
<dbReference type="KEGG" id="slo:Shew_1480"/>
<evidence type="ECO:0000313" key="3">
    <source>
        <dbReference type="Proteomes" id="UP000001558"/>
    </source>
</evidence>
<accession>A3QCZ9</accession>
<sequence length="147" mass="17066">MTKTMASALWLQNFTAVYRELGTDNLEALRKIYHPEVVFCDPLHRVEGLDNLLGYFQGLYRQVISCEFTIEHVFEQQGEAAVYWTMTFRHKQLNASQPMVVEGHSRLKAKDNKVVYHRDYFDVGAMLYEQLPLLGGLIRAVKRRAVN</sequence>
<dbReference type="Proteomes" id="UP000001558">
    <property type="component" value="Chromosome"/>
</dbReference>
<feature type="domain" description="SnoaL-like" evidence="1">
    <location>
        <begin position="15"/>
        <end position="117"/>
    </location>
</feature>
<dbReference type="DNASU" id="4922038"/>
<dbReference type="AlphaFoldDB" id="A3QCZ9"/>
<evidence type="ECO:0000259" key="1">
    <source>
        <dbReference type="Pfam" id="PF12680"/>
    </source>
</evidence>